<name>A0A9N7VV60_PLEPL</name>
<reference evidence="2" key="1">
    <citation type="submission" date="2020-03" db="EMBL/GenBank/DDBJ databases">
        <authorList>
            <person name="Weist P."/>
        </authorList>
    </citation>
    <scope>NUCLEOTIDE SEQUENCE</scope>
</reference>
<accession>A0A9N7VV60</accession>
<comment type="caution">
    <text evidence="2">The sequence shown here is derived from an EMBL/GenBank/DDBJ whole genome shotgun (WGS) entry which is preliminary data.</text>
</comment>
<gene>
    <name evidence="2" type="ORF">PLEPLA_LOCUS42698</name>
</gene>
<organism evidence="2 3">
    <name type="scientific">Pleuronectes platessa</name>
    <name type="common">European plaice</name>
    <dbReference type="NCBI Taxonomy" id="8262"/>
    <lineage>
        <taxon>Eukaryota</taxon>
        <taxon>Metazoa</taxon>
        <taxon>Chordata</taxon>
        <taxon>Craniata</taxon>
        <taxon>Vertebrata</taxon>
        <taxon>Euteleostomi</taxon>
        <taxon>Actinopterygii</taxon>
        <taxon>Neopterygii</taxon>
        <taxon>Teleostei</taxon>
        <taxon>Neoteleostei</taxon>
        <taxon>Acanthomorphata</taxon>
        <taxon>Carangaria</taxon>
        <taxon>Pleuronectiformes</taxon>
        <taxon>Pleuronectoidei</taxon>
        <taxon>Pleuronectidae</taxon>
        <taxon>Pleuronectes</taxon>
    </lineage>
</organism>
<evidence type="ECO:0000313" key="2">
    <source>
        <dbReference type="EMBL" id="CAB1454931.1"/>
    </source>
</evidence>
<dbReference type="Proteomes" id="UP001153269">
    <property type="component" value="Unassembled WGS sequence"/>
</dbReference>
<proteinExistence type="predicted"/>
<sequence length="53" mass="5865">MRLDLLVEISQCPVGGSSVAENHKPVVEEEDSEEVEVEEEEEEEEASPHVSCP</sequence>
<evidence type="ECO:0000256" key="1">
    <source>
        <dbReference type="SAM" id="MobiDB-lite"/>
    </source>
</evidence>
<feature type="region of interest" description="Disordered" evidence="1">
    <location>
        <begin position="14"/>
        <end position="53"/>
    </location>
</feature>
<feature type="compositionally biased region" description="Acidic residues" evidence="1">
    <location>
        <begin position="28"/>
        <end position="45"/>
    </location>
</feature>
<evidence type="ECO:0000313" key="3">
    <source>
        <dbReference type="Proteomes" id="UP001153269"/>
    </source>
</evidence>
<dbReference type="AlphaFoldDB" id="A0A9N7VV60"/>
<keyword evidence="3" id="KW-1185">Reference proteome</keyword>
<protein>
    <submittedName>
        <fullName evidence="2">Uncharacterized protein</fullName>
    </submittedName>
</protein>
<dbReference type="EMBL" id="CADEAL010004232">
    <property type="protein sequence ID" value="CAB1454931.1"/>
    <property type="molecule type" value="Genomic_DNA"/>
</dbReference>